<dbReference type="InterPro" id="IPR005674">
    <property type="entry name" value="CocE/Ser_esterase"/>
</dbReference>
<dbReference type="InterPro" id="IPR029058">
    <property type="entry name" value="AB_hydrolase_fold"/>
</dbReference>
<name>A0A382PKW2_9ZZZZ</name>
<dbReference type="Gene3D" id="1.10.3020.10">
    <property type="entry name" value="alpha-amino acid ester hydrolase ( Helical cap domain)"/>
    <property type="match status" value="1"/>
</dbReference>
<accession>A0A382PKW2</accession>
<dbReference type="InterPro" id="IPR000383">
    <property type="entry name" value="Xaa-Pro-like_dom"/>
</dbReference>
<dbReference type="Gene3D" id="3.40.50.1820">
    <property type="entry name" value="alpha/beta hydrolase"/>
    <property type="match status" value="1"/>
</dbReference>
<sequence>QLASDTNRGGVTCETVGVPMRDGTMLSTDVYKPALTGRYPVILLRTPYGLRLGQGCFAAGLGEGMAFWARHGYVGVAQDSRGTFRSEGVFRPIIQEQNDGYDAIEWAADQPWSNGKVAMTGSSYMGVTQWQAALKTPPHLVAIAPGQTATDYHDHWTYVNGVFDLWFGQSWVLAFFSPDAYRRNQIAQGIDPESARRNSDAYLVEGEQLISRDWISQVPLADLPDFRTLAPYYYEWLEHPNYDEFWAEVDVESQWDKVNVPALITGAWGDLFHIGSIRSFQGMQTQSSSEASRKGTMLVMTGGGGHGREGVLSFGNVGDQNIRELQLRFYDYHLKGIRNGLD</sequence>
<dbReference type="GO" id="GO:0016787">
    <property type="term" value="F:hydrolase activity"/>
    <property type="evidence" value="ECO:0007669"/>
    <property type="project" value="InterPro"/>
</dbReference>
<dbReference type="SUPFAM" id="SSF53474">
    <property type="entry name" value="alpha/beta-Hydrolases"/>
    <property type="match status" value="1"/>
</dbReference>
<proteinExistence type="predicted"/>
<protein>
    <recommendedName>
        <fullName evidence="1">Xaa-Pro dipeptidyl-peptidase-like domain-containing protein</fullName>
    </recommendedName>
</protein>
<evidence type="ECO:0000259" key="1">
    <source>
        <dbReference type="Pfam" id="PF02129"/>
    </source>
</evidence>
<evidence type="ECO:0000313" key="2">
    <source>
        <dbReference type="EMBL" id="SVC73896.1"/>
    </source>
</evidence>
<feature type="non-terminal residue" evidence="2">
    <location>
        <position position="342"/>
    </location>
</feature>
<gene>
    <name evidence="2" type="ORF">METZ01_LOCUS326750</name>
</gene>
<feature type="non-terminal residue" evidence="2">
    <location>
        <position position="1"/>
    </location>
</feature>
<dbReference type="NCBIfam" id="TIGR00976">
    <property type="entry name" value="CocE_NonD"/>
    <property type="match status" value="1"/>
</dbReference>
<dbReference type="EMBL" id="UINC01108064">
    <property type="protein sequence ID" value="SVC73896.1"/>
    <property type="molecule type" value="Genomic_DNA"/>
</dbReference>
<feature type="domain" description="Xaa-Pro dipeptidyl-peptidase-like" evidence="1">
    <location>
        <begin position="22"/>
        <end position="294"/>
    </location>
</feature>
<dbReference type="Pfam" id="PF02129">
    <property type="entry name" value="Peptidase_S15"/>
    <property type="match status" value="1"/>
</dbReference>
<organism evidence="2">
    <name type="scientific">marine metagenome</name>
    <dbReference type="NCBI Taxonomy" id="408172"/>
    <lineage>
        <taxon>unclassified sequences</taxon>
        <taxon>metagenomes</taxon>
        <taxon>ecological metagenomes</taxon>
    </lineage>
</organism>
<dbReference type="AlphaFoldDB" id="A0A382PKW2"/>
<reference evidence="2" key="1">
    <citation type="submission" date="2018-05" db="EMBL/GenBank/DDBJ databases">
        <authorList>
            <person name="Lanie J.A."/>
            <person name="Ng W.-L."/>
            <person name="Kazmierczak K.M."/>
            <person name="Andrzejewski T.M."/>
            <person name="Davidsen T.M."/>
            <person name="Wayne K.J."/>
            <person name="Tettelin H."/>
            <person name="Glass J.I."/>
            <person name="Rusch D."/>
            <person name="Podicherti R."/>
            <person name="Tsui H.-C.T."/>
            <person name="Winkler M.E."/>
        </authorList>
    </citation>
    <scope>NUCLEOTIDE SEQUENCE</scope>
</reference>